<dbReference type="PANTHER" id="PTHR42659">
    <property type="entry name" value="XANTHINE DEHYDROGENASE SUBUNIT C-RELATED"/>
    <property type="match status" value="1"/>
</dbReference>
<dbReference type="GO" id="GO:0016491">
    <property type="term" value="F:oxidoreductase activity"/>
    <property type="evidence" value="ECO:0007669"/>
    <property type="project" value="UniProtKB-KW"/>
</dbReference>
<dbReference type="AlphaFoldDB" id="A0A1H0N8I1"/>
<evidence type="ECO:0000313" key="4">
    <source>
        <dbReference type="Proteomes" id="UP000199077"/>
    </source>
</evidence>
<reference evidence="4" key="1">
    <citation type="submission" date="2016-10" db="EMBL/GenBank/DDBJ databases">
        <authorList>
            <person name="Varghese N."/>
            <person name="Submissions S."/>
        </authorList>
    </citation>
    <scope>NUCLEOTIDE SEQUENCE [LARGE SCALE GENOMIC DNA]</scope>
    <source>
        <strain evidence="4">DSM 22329</strain>
    </source>
</reference>
<keyword evidence="1" id="KW-0560">Oxidoreductase</keyword>
<evidence type="ECO:0000259" key="2">
    <source>
        <dbReference type="PROSITE" id="PS51387"/>
    </source>
</evidence>
<dbReference type="SMART" id="SM01092">
    <property type="entry name" value="CO_deh_flav_C"/>
    <property type="match status" value="1"/>
</dbReference>
<keyword evidence="4" id="KW-1185">Reference proteome</keyword>
<dbReference type="GO" id="GO:0071949">
    <property type="term" value="F:FAD binding"/>
    <property type="evidence" value="ECO:0007669"/>
    <property type="project" value="InterPro"/>
</dbReference>
<dbReference type="InterPro" id="IPR002346">
    <property type="entry name" value="Mopterin_DH_FAD-bd"/>
</dbReference>
<accession>A0A1H0N8I1</accession>
<dbReference type="Pfam" id="PF00941">
    <property type="entry name" value="FAD_binding_5"/>
    <property type="match status" value="1"/>
</dbReference>
<dbReference type="Pfam" id="PF03450">
    <property type="entry name" value="CO_deh_flav_C"/>
    <property type="match status" value="1"/>
</dbReference>
<name>A0A1H0N8I1_9MICO</name>
<evidence type="ECO:0000313" key="3">
    <source>
        <dbReference type="EMBL" id="SDO88992.1"/>
    </source>
</evidence>
<dbReference type="PROSITE" id="PS51387">
    <property type="entry name" value="FAD_PCMH"/>
    <property type="match status" value="1"/>
</dbReference>
<dbReference type="InterPro" id="IPR005107">
    <property type="entry name" value="CO_DH_flav_C"/>
</dbReference>
<organism evidence="3 4">
    <name type="scientific">Pedococcus dokdonensis</name>
    <dbReference type="NCBI Taxonomy" id="443156"/>
    <lineage>
        <taxon>Bacteria</taxon>
        <taxon>Bacillati</taxon>
        <taxon>Actinomycetota</taxon>
        <taxon>Actinomycetes</taxon>
        <taxon>Micrococcales</taxon>
        <taxon>Intrasporangiaceae</taxon>
        <taxon>Pedococcus</taxon>
    </lineage>
</organism>
<dbReference type="EMBL" id="LT629711">
    <property type="protein sequence ID" value="SDO88992.1"/>
    <property type="molecule type" value="Genomic_DNA"/>
</dbReference>
<gene>
    <name evidence="3" type="ORF">SAMN04489867_0867</name>
</gene>
<sequence>MKPVAYAVPGTVDEALAAIADLPGAKFLGGGTNLVDLMREGVETPDVLVDVTRLPLGGIGDTPDGGLRIGAGVRNTDLAAHPAVRERYPVVAQAVVMGASGQIRNMATVGGNLLQRTRCLYFYDGAAACNKREPGSGCDAAAGHNRMGAILGASEHCVAVHPSDLAVALVLLDAQVEVASRNGSRTIPIGDLHRLPGETPDVDTTLAPDELITAVTLPADPLAERSRYRKVRDRASYAFALVSVAAALEVADGSVGRVRVALGGVAHRPWRATVLEQELTGRPATDEEFEQAARAELAQAVAGADTEFKIGLAVRTITATLRRLRDKGGAA</sequence>
<dbReference type="OrthoDB" id="9814706at2"/>
<protein>
    <submittedName>
        <fullName evidence="3">Xanthine dehydrogenase YagS FAD-binding subunit</fullName>
    </submittedName>
</protein>
<proteinExistence type="predicted"/>
<dbReference type="Proteomes" id="UP000199077">
    <property type="component" value="Chromosome I"/>
</dbReference>
<dbReference type="InterPro" id="IPR051312">
    <property type="entry name" value="Diverse_Substr_Oxidored"/>
</dbReference>
<dbReference type="Gene3D" id="3.30.43.10">
    <property type="entry name" value="Uridine Diphospho-n-acetylenolpyruvylglucosamine Reductase, domain 2"/>
    <property type="match status" value="1"/>
</dbReference>
<dbReference type="InterPro" id="IPR016167">
    <property type="entry name" value="FAD-bd_PCMH_sub1"/>
</dbReference>
<evidence type="ECO:0000256" key="1">
    <source>
        <dbReference type="ARBA" id="ARBA00023002"/>
    </source>
</evidence>
<dbReference type="Gene3D" id="3.30.390.50">
    <property type="entry name" value="CO dehydrogenase flavoprotein, C-terminal domain"/>
    <property type="match status" value="1"/>
</dbReference>
<dbReference type="RefSeq" id="WP_091781952.1">
    <property type="nucleotide sequence ID" value="NZ_LT629711.1"/>
</dbReference>
<dbReference type="InterPro" id="IPR036318">
    <property type="entry name" value="FAD-bd_PCMH-like_sf"/>
</dbReference>
<dbReference type="Gene3D" id="3.30.465.10">
    <property type="match status" value="2"/>
</dbReference>
<dbReference type="InterPro" id="IPR016166">
    <property type="entry name" value="FAD-bd_PCMH"/>
</dbReference>
<dbReference type="STRING" id="443156.SAMN04489867_0867"/>
<dbReference type="SUPFAM" id="SSF55447">
    <property type="entry name" value="CO dehydrogenase flavoprotein C-terminal domain-like"/>
    <property type="match status" value="1"/>
</dbReference>
<dbReference type="PANTHER" id="PTHR42659:SF1">
    <property type="entry name" value="OXIDOREDUCTASE"/>
    <property type="match status" value="1"/>
</dbReference>
<feature type="domain" description="FAD-binding PCMH-type" evidence="2">
    <location>
        <begin position="1"/>
        <end position="222"/>
    </location>
</feature>
<dbReference type="InterPro" id="IPR036683">
    <property type="entry name" value="CO_DH_flav_C_dom_sf"/>
</dbReference>
<dbReference type="InterPro" id="IPR016169">
    <property type="entry name" value="FAD-bd_PCMH_sub2"/>
</dbReference>
<dbReference type="SUPFAM" id="SSF56176">
    <property type="entry name" value="FAD-binding/transporter-associated domain-like"/>
    <property type="match status" value="1"/>
</dbReference>